<dbReference type="PANTHER" id="PTHR35149:SF1">
    <property type="entry name" value="DUF5655 DOMAIN-CONTAINING PROTEIN"/>
    <property type="match status" value="1"/>
</dbReference>
<evidence type="ECO:0000313" key="5">
    <source>
        <dbReference type="Proteomes" id="UP001596226"/>
    </source>
</evidence>
<comment type="caution">
    <text evidence="4">The sequence shown here is derived from an EMBL/GenBank/DDBJ whole genome shotgun (WGS) entry which is preliminary data.</text>
</comment>
<name>A0ABW1H1D3_9ACTN</name>
<feature type="domain" description="RAMA" evidence="3">
    <location>
        <begin position="630"/>
        <end position="723"/>
    </location>
</feature>
<dbReference type="InterPro" id="IPR040843">
    <property type="entry name" value="RAMA"/>
</dbReference>
<dbReference type="RefSeq" id="WP_377507761.1">
    <property type="nucleotide sequence ID" value="NZ_JBHSQS010000004.1"/>
</dbReference>
<keyword evidence="5" id="KW-1185">Reference proteome</keyword>
<dbReference type="InterPro" id="IPR004919">
    <property type="entry name" value="GmrSD_N"/>
</dbReference>
<dbReference type="PANTHER" id="PTHR35149">
    <property type="entry name" value="SLL5132 PROTEIN"/>
    <property type="match status" value="1"/>
</dbReference>
<feature type="domain" description="GmrSD restriction endonucleases N-terminal" evidence="1">
    <location>
        <begin position="13"/>
        <end position="234"/>
    </location>
</feature>
<proteinExistence type="predicted"/>
<sequence length="731" mass="83081">MSGATINGQTFTLQDLFDRATYDIDYYQREYAWTHEDIRTLVNDLCAQFEEAKADPRTRRGIHRADPYFLGPFVYYEQRRGLRFLVDGQQRFTTLHLIFMHLYRQALALGNRNAVDKLVRVIREPHVGGWRFRINIAERRDALQALYDGRDYEPPLASSLSLRNLCTRSEELRELLEARIEAEDVPSFVDWILNRVLLVGIEAPSRDSGFKIFESMNDRGARLTPVDLLKSYLLSRVGHDEEELNLQWRKMLAELTPARDDPGAPSRFLKAALVAHHGRLDEGFTDVEDINSSLHLWVKRNAEDHLALRGPHQFFGFVERLIRLASTYRTFQSATHQLDRDHGLEALYFNSINGLSNQMAFVLAAIRPGDTLTVAKEKARLVANFIDRWYVVRVLTDESALDRDLDELMPRLIPQLRKCERPADVASFLVHELPDDQSFHPVTSFGLRGNNSAQVKYLLARLTAFAQTGWGERDLTDDYLASDRRWQIEHIFPNRPERHPEVPDPIEFRLLRNRIGVLGLLKASVNASLQDTPIERKIEVYRSENLLLRCLHPMFQQNNKPMRTFIQLHDLQGHLRPLGSGGLRAAVTVREELYRRLCAAVWRLDRLGFSVEAPAADAAPDTVTPAAVVPAPRKPAGRLTDVQRMLRDGVLSAGTVLTAVVGNAEVTATIEADGAIRLSTGEVFRKADDAGRAVKGRRCEGMKFWQVSRPDGARVSLRELRDAALAGSHPI</sequence>
<dbReference type="InterPro" id="IPR011089">
    <property type="entry name" value="GmrSD_C"/>
</dbReference>
<evidence type="ECO:0000313" key="4">
    <source>
        <dbReference type="EMBL" id="MFC5923301.1"/>
    </source>
</evidence>
<organism evidence="4 5">
    <name type="scientific">Micromonospora vulcania</name>
    <dbReference type="NCBI Taxonomy" id="1441873"/>
    <lineage>
        <taxon>Bacteria</taxon>
        <taxon>Bacillati</taxon>
        <taxon>Actinomycetota</taxon>
        <taxon>Actinomycetes</taxon>
        <taxon>Micromonosporales</taxon>
        <taxon>Micromonosporaceae</taxon>
        <taxon>Micromonospora</taxon>
    </lineage>
</organism>
<accession>A0ABW1H1D3</accession>
<dbReference type="Pfam" id="PF07510">
    <property type="entry name" value="GmrSD_C"/>
    <property type="match status" value="1"/>
</dbReference>
<gene>
    <name evidence="4" type="ORF">ACFQGL_08090</name>
</gene>
<evidence type="ECO:0000259" key="3">
    <source>
        <dbReference type="Pfam" id="PF18755"/>
    </source>
</evidence>
<dbReference type="Pfam" id="PF03235">
    <property type="entry name" value="GmrSD_N"/>
    <property type="match status" value="1"/>
</dbReference>
<dbReference type="Pfam" id="PF18755">
    <property type="entry name" value="RAMA"/>
    <property type="match status" value="1"/>
</dbReference>
<evidence type="ECO:0000259" key="1">
    <source>
        <dbReference type="Pfam" id="PF03235"/>
    </source>
</evidence>
<dbReference type="EMBL" id="JBHSQS010000004">
    <property type="protein sequence ID" value="MFC5923301.1"/>
    <property type="molecule type" value="Genomic_DNA"/>
</dbReference>
<evidence type="ECO:0000259" key="2">
    <source>
        <dbReference type="Pfam" id="PF07510"/>
    </source>
</evidence>
<protein>
    <submittedName>
        <fullName evidence="4">DUF262 domain-containing protein</fullName>
    </submittedName>
</protein>
<reference evidence="5" key="1">
    <citation type="journal article" date="2019" name="Int. J. Syst. Evol. Microbiol.">
        <title>The Global Catalogue of Microorganisms (GCM) 10K type strain sequencing project: providing services to taxonomists for standard genome sequencing and annotation.</title>
        <authorList>
            <consortium name="The Broad Institute Genomics Platform"/>
            <consortium name="The Broad Institute Genome Sequencing Center for Infectious Disease"/>
            <person name="Wu L."/>
            <person name="Ma J."/>
        </authorList>
    </citation>
    <scope>NUCLEOTIDE SEQUENCE [LARGE SCALE GENOMIC DNA]</scope>
    <source>
        <strain evidence="5">CGMCC 4.7144</strain>
    </source>
</reference>
<feature type="domain" description="GmrSD restriction endonucleases C-terminal" evidence="2">
    <location>
        <begin position="443"/>
        <end position="547"/>
    </location>
</feature>
<dbReference type="Proteomes" id="UP001596226">
    <property type="component" value="Unassembled WGS sequence"/>
</dbReference>